<keyword evidence="3" id="KW-1185">Reference proteome</keyword>
<proteinExistence type="predicted"/>
<feature type="compositionally biased region" description="Low complexity" evidence="1">
    <location>
        <begin position="22"/>
        <end position="51"/>
    </location>
</feature>
<reference evidence="2 3" key="1">
    <citation type="submission" date="2016-03" db="EMBL/GenBank/DDBJ databases">
        <authorList>
            <person name="Ploux O."/>
        </authorList>
    </citation>
    <scope>NUCLEOTIDE SEQUENCE [LARGE SCALE GENOMIC DNA]</scope>
    <source>
        <strain evidence="2 3">URUG2</strain>
    </source>
</reference>
<evidence type="ECO:0000313" key="2">
    <source>
        <dbReference type="EMBL" id="CZT16327.1"/>
    </source>
</evidence>
<dbReference type="Proteomes" id="UP000225277">
    <property type="component" value="Unassembled WGS sequence"/>
</dbReference>
<protein>
    <submittedName>
        <fullName evidence="2">Uncharacterized protein</fullName>
    </submittedName>
</protein>
<dbReference type="EMBL" id="FJUY01000002">
    <property type="protein sequence ID" value="CZT16327.1"/>
    <property type="molecule type" value="Genomic_DNA"/>
</dbReference>
<name>A0A2D3UVY2_9PEZI</name>
<accession>A0A2D3UVY2</accession>
<dbReference type="GeneID" id="35597391"/>
<sequence length="291" mass="32599">MASPSPAYSRIPTNTRTDDWTSSRSSSSGDHSNESPSPTADSSSPTASSVDPTEDKKSVVSECPYERYFSGLLAPVPNEYLLSVRASNGSFFPIQVSSTLLWRRSGWFKKEMSKPSSTGSTACSTTGLRSFYATDSVKGKMITAPFTTAEELELYIGLLTSGKVRRQLFNQGYSPSTMDTLVQLYFCCVNFEDPTSAELVLEEVALGLTRFSDDESLNDLANFIWSVPADGMKEEMRVLRRQFKDWGLRTFSWVPAVNEWMEDEGKGPDDLVERYTSFHKDVIVDYWMNQE</sequence>
<organism evidence="2 3">
    <name type="scientific">Ramularia collo-cygni</name>
    <dbReference type="NCBI Taxonomy" id="112498"/>
    <lineage>
        <taxon>Eukaryota</taxon>
        <taxon>Fungi</taxon>
        <taxon>Dikarya</taxon>
        <taxon>Ascomycota</taxon>
        <taxon>Pezizomycotina</taxon>
        <taxon>Dothideomycetes</taxon>
        <taxon>Dothideomycetidae</taxon>
        <taxon>Mycosphaerellales</taxon>
        <taxon>Mycosphaerellaceae</taxon>
        <taxon>Ramularia</taxon>
    </lineage>
</organism>
<dbReference type="AlphaFoldDB" id="A0A2D3UVY2"/>
<dbReference type="RefSeq" id="XP_023623220.1">
    <property type="nucleotide sequence ID" value="XM_023767452.1"/>
</dbReference>
<feature type="region of interest" description="Disordered" evidence="1">
    <location>
        <begin position="1"/>
        <end position="57"/>
    </location>
</feature>
<evidence type="ECO:0000313" key="3">
    <source>
        <dbReference type="Proteomes" id="UP000225277"/>
    </source>
</evidence>
<gene>
    <name evidence="2" type="ORF">RCC_02169</name>
</gene>
<evidence type="ECO:0000256" key="1">
    <source>
        <dbReference type="SAM" id="MobiDB-lite"/>
    </source>
</evidence>